<keyword evidence="5" id="KW-1003">Cell membrane</keyword>
<dbReference type="PANTHER" id="PTHR33909">
    <property type="entry name" value="SEC TRANSLOCON ACCESSORY COMPLEX SUBUNIT YAJC"/>
    <property type="match status" value="1"/>
</dbReference>
<evidence type="ECO:0000256" key="1">
    <source>
        <dbReference type="ARBA" id="ARBA00004162"/>
    </source>
</evidence>
<dbReference type="PRINTS" id="PR01853">
    <property type="entry name" value="YAJCTRNLCASE"/>
</dbReference>
<dbReference type="OrthoDB" id="9811406at2"/>
<keyword evidence="9" id="KW-0811">Translocation</keyword>
<comment type="subcellular location">
    <subcellularLocation>
        <location evidence="1">Cell membrane</location>
        <topology evidence="1">Single-pass membrane protein</topology>
    </subcellularLocation>
</comment>
<comment type="similarity">
    <text evidence="2">Belongs to the YajC family.</text>
</comment>
<keyword evidence="13" id="KW-1185">Reference proteome</keyword>
<keyword evidence="6 11" id="KW-0812">Transmembrane</keyword>
<dbReference type="GO" id="GO:0005886">
    <property type="term" value="C:plasma membrane"/>
    <property type="evidence" value="ECO:0007669"/>
    <property type="project" value="UniProtKB-SubCell"/>
</dbReference>
<dbReference type="EMBL" id="CP040098">
    <property type="protein sequence ID" value="QCQ20947.1"/>
    <property type="molecule type" value="Genomic_DNA"/>
</dbReference>
<evidence type="ECO:0000256" key="2">
    <source>
        <dbReference type="ARBA" id="ARBA00006742"/>
    </source>
</evidence>
<protein>
    <recommendedName>
        <fullName evidence="3">Sec translocon accessory complex subunit YajC</fullName>
    </recommendedName>
</protein>
<dbReference type="GO" id="GO:0015031">
    <property type="term" value="P:protein transport"/>
    <property type="evidence" value="ECO:0007669"/>
    <property type="project" value="UniProtKB-KW"/>
</dbReference>
<proteinExistence type="inferred from homology"/>
<accession>A0A4P8KZG5</accession>
<dbReference type="RefSeq" id="WP_137422917.1">
    <property type="nucleotide sequence ID" value="NZ_CP040098.1"/>
</dbReference>
<keyword evidence="10 11" id="KW-0472">Membrane</keyword>
<reference evidence="12 13" key="1">
    <citation type="submission" date="2019-05" db="EMBL/GenBank/DDBJ databases">
        <title>The Complete Genome Sequence of the n-alkane-degrading Desulfoglaeba alkanexedens ALDC reveals multiple alkylsuccinate synthase gene clusters.</title>
        <authorList>
            <person name="Callaghan A.V."/>
            <person name="Davidova I.A."/>
            <person name="Duncan K.E."/>
            <person name="Morris B."/>
            <person name="McInerney M.J."/>
        </authorList>
    </citation>
    <scope>NUCLEOTIDE SEQUENCE [LARGE SCALE GENOMIC DNA]</scope>
    <source>
        <strain evidence="12 13">ALDC</strain>
    </source>
</reference>
<evidence type="ECO:0000313" key="12">
    <source>
        <dbReference type="EMBL" id="QCQ20947.1"/>
    </source>
</evidence>
<dbReference type="AlphaFoldDB" id="A0A4P8KZG5"/>
<evidence type="ECO:0000256" key="11">
    <source>
        <dbReference type="SAM" id="Phobius"/>
    </source>
</evidence>
<dbReference type="Proteomes" id="UP000298602">
    <property type="component" value="Chromosome"/>
</dbReference>
<sequence>MNLVSLAHAMGTAGQGTTGGGAGGGLAAFLPLILMVGIFYFLLIRPQQKKQKQHRAMLQNLQKGDVVLTQGGLQGKITGLTDSVVTLEIADKVRVKVHRGYIASLVSRGEPVE</sequence>
<dbReference type="Pfam" id="PF02699">
    <property type="entry name" value="YajC"/>
    <property type="match status" value="1"/>
</dbReference>
<evidence type="ECO:0000256" key="5">
    <source>
        <dbReference type="ARBA" id="ARBA00022475"/>
    </source>
</evidence>
<keyword evidence="7" id="KW-0653">Protein transport</keyword>
<evidence type="ECO:0000256" key="3">
    <source>
        <dbReference type="ARBA" id="ARBA00014962"/>
    </source>
</evidence>
<dbReference type="InterPro" id="IPR003849">
    <property type="entry name" value="Preprotein_translocase_YajC"/>
</dbReference>
<dbReference type="PANTHER" id="PTHR33909:SF1">
    <property type="entry name" value="SEC TRANSLOCON ACCESSORY COMPLEX SUBUNIT YAJC"/>
    <property type="match status" value="1"/>
</dbReference>
<feature type="transmembrane region" description="Helical" evidence="11">
    <location>
        <begin position="26"/>
        <end position="44"/>
    </location>
</feature>
<dbReference type="KEGG" id="dax:FDQ92_01265"/>
<evidence type="ECO:0000256" key="6">
    <source>
        <dbReference type="ARBA" id="ARBA00022692"/>
    </source>
</evidence>
<evidence type="ECO:0000256" key="7">
    <source>
        <dbReference type="ARBA" id="ARBA00022927"/>
    </source>
</evidence>
<evidence type="ECO:0000256" key="8">
    <source>
        <dbReference type="ARBA" id="ARBA00022989"/>
    </source>
</evidence>
<evidence type="ECO:0000256" key="4">
    <source>
        <dbReference type="ARBA" id="ARBA00022448"/>
    </source>
</evidence>
<reference evidence="12 13" key="2">
    <citation type="submission" date="2019-05" db="EMBL/GenBank/DDBJ databases">
        <authorList>
            <person name="Suflita J.M."/>
            <person name="Marks C.R."/>
        </authorList>
    </citation>
    <scope>NUCLEOTIDE SEQUENCE [LARGE SCALE GENOMIC DNA]</scope>
    <source>
        <strain evidence="12 13">ALDC</strain>
    </source>
</reference>
<name>A0A4P8KZG5_9BACT</name>
<dbReference type="SMART" id="SM01323">
    <property type="entry name" value="YajC"/>
    <property type="match status" value="1"/>
</dbReference>
<organism evidence="12 13">
    <name type="scientific">Desulfoglaeba alkanexedens ALDC</name>
    <dbReference type="NCBI Taxonomy" id="980445"/>
    <lineage>
        <taxon>Bacteria</taxon>
        <taxon>Pseudomonadati</taxon>
        <taxon>Thermodesulfobacteriota</taxon>
        <taxon>Syntrophobacteria</taxon>
        <taxon>Syntrophobacterales</taxon>
        <taxon>Syntrophobacteraceae</taxon>
        <taxon>Desulfoglaeba</taxon>
    </lineage>
</organism>
<keyword evidence="8 11" id="KW-1133">Transmembrane helix</keyword>
<evidence type="ECO:0000256" key="9">
    <source>
        <dbReference type="ARBA" id="ARBA00023010"/>
    </source>
</evidence>
<keyword evidence="4" id="KW-0813">Transport</keyword>
<gene>
    <name evidence="12" type="primary">yajC</name>
    <name evidence="12" type="ORF">FDQ92_01265</name>
</gene>
<dbReference type="NCBIfam" id="TIGR00739">
    <property type="entry name" value="yajC"/>
    <property type="match status" value="1"/>
</dbReference>
<evidence type="ECO:0000313" key="13">
    <source>
        <dbReference type="Proteomes" id="UP000298602"/>
    </source>
</evidence>
<evidence type="ECO:0000256" key="10">
    <source>
        <dbReference type="ARBA" id="ARBA00023136"/>
    </source>
</evidence>